<accession>A0ABQ5AHW1</accession>
<evidence type="ECO:0000259" key="3">
    <source>
        <dbReference type="Pfam" id="PF07727"/>
    </source>
</evidence>
<keyword evidence="7" id="KW-1185">Reference proteome</keyword>
<dbReference type="CDD" id="cd09272">
    <property type="entry name" value="RNase_HI_RT_Ty1"/>
    <property type="match status" value="1"/>
</dbReference>
<name>A0ABQ5AHW1_9ASTR</name>
<dbReference type="PANTHER" id="PTHR11439:SF495">
    <property type="entry name" value="REVERSE TRANSCRIPTASE, RNA-DEPENDENT DNA POLYMERASE-RELATED"/>
    <property type="match status" value="1"/>
</dbReference>
<keyword evidence="1" id="KW-0645">Protease</keyword>
<evidence type="ECO:0000259" key="5">
    <source>
        <dbReference type="Pfam" id="PF22936"/>
    </source>
</evidence>
<gene>
    <name evidence="6" type="ORF">Tco_0823439</name>
</gene>
<dbReference type="InterPro" id="IPR043502">
    <property type="entry name" value="DNA/RNA_pol_sf"/>
</dbReference>
<dbReference type="InterPro" id="IPR025724">
    <property type="entry name" value="GAG-pre-integrase_dom"/>
</dbReference>
<evidence type="ECO:0000313" key="7">
    <source>
        <dbReference type="Proteomes" id="UP001151760"/>
    </source>
</evidence>
<proteinExistence type="predicted"/>
<comment type="caution">
    <text evidence="6">The sequence shown here is derived from an EMBL/GenBank/DDBJ whole genome shotgun (WGS) entry which is preliminary data.</text>
</comment>
<evidence type="ECO:0000259" key="4">
    <source>
        <dbReference type="Pfam" id="PF13976"/>
    </source>
</evidence>
<reference evidence="6" key="1">
    <citation type="journal article" date="2022" name="Int. J. Mol. Sci.">
        <title>Draft Genome of Tanacetum Coccineum: Genomic Comparison of Closely Related Tanacetum-Family Plants.</title>
        <authorList>
            <person name="Yamashiro T."/>
            <person name="Shiraishi A."/>
            <person name="Nakayama K."/>
            <person name="Satake H."/>
        </authorList>
    </citation>
    <scope>NUCLEOTIDE SEQUENCE</scope>
</reference>
<protein>
    <submittedName>
        <fullName evidence="6">Ribonuclease H-like domain-containing protein</fullName>
    </submittedName>
</protein>
<feature type="region of interest" description="Disordered" evidence="2">
    <location>
        <begin position="138"/>
        <end position="180"/>
    </location>
</feature>
<dbReference type="Pfam" id="PF07727">
    <property type="entry name" value="RVT_2"/>
    <property type="match status" value="1"/>
</dbReference>
<keyword evidence="1" id="KW-0378">Hydrolase</keyword>
<evidence type="ECO:0000313" key="6">
    <source>
        <dbReference type="EMBL" id="GJT02270.1"/>
    </source>
</evidence>
<keyword evidence="1" id="KW-0064">Aspartyl protease</keyword>
<dbReference type="Pfam" id="PF22936">
    <property type="entry name" value="Pol_BBD"/>
    <property type="match status" value="1"/>
</dbReference>
<dbReference type="InterPro" id="IPR054722">
    <property type="entry name" value="PolX-like_BBD"/>
</dbReference>
<feature type="compositionally biased region" description="Basic and acidic residues" evidence="2">
    <location>
        <begin position="547"/>
        <end position="557"/>
    </location>
</feature>
<feature type="domain" description="Reverse transcriptase Ty1/copia-type" evidence="3">
    <location>
        <begin position="702"/>
        <end position="866"/>
    </location>
</feature>
<organism evidence="6 7">
    <name type="scientific">Tanacetum coccineum</name>
    <dbReference type="NCBI Taxonomy" id="301880"/>
    <lineage>
        <taxon>Eukaryota</taxon>
        <taxon>Viridiplantae</taxon>
        <taxon>Streptophyta</taxon>
        <taxon>Embryophyta</taxon>
        <taxon>Tracheophyta</taxon>
        <taxon>Spermatophyta</taxon>
        <taxon>Magnoliopsida</taxon>
        <taxon>eudicotyledons</taxon>
        <taxon>Gunneridae</taxon>
        <taxon>Pentapetalae</taxon>
        <taxon>asterids</taxon>
        <taxon>campanulids</taxon>
        <taxon>Asterales</taxon>
        <taxon>Asteraceae</taxon>
        <taxon>Asteroideae</taxon>
        <taxon>Anthemideae</taxon>
        <taxon>Anthemidinae</taxon>
        <taxon>Tanacetum</taxon>
    </lineage>
</organism>
<dbReference type="Proteomes" id="UP001151760">
    <property type="component" value="Unassembled WGS sequence"/>
</dbReference>
<dbReference type="PANTHER" id="PTHR11439">
    <property type="entry name" value="GAG-POL-RELATED RETROTRANSPOSON"/>
    <property type="match status" value="1"/>
</dbReference>
<feature type="domain" description="Retrovirus-related Pol polyprotein from transposon TNT 1-94-like beta-barrel" evidence="5">
    <location>
        <begin position="270"/>
        <end position="343"/>
    </location>
</feature>
<reference evidence="6" key="2">
    <citation type="submission" date="2022-01" db="EMBL/GenBank/DDBJ databases">
        <authorList>
            <person name="Yamashiro T."/>
            <person name="Shiraishi A."/>
            <person name="Satake H."/>
            <person name="Nakayama K."/>
        </authorList>
    </citation>
    <scope>NUCLEOTIDE SEQUENCE</scope>
</reference>
<dbReference type="InterPro" id="IPR013103">
    <property type="entry name" value="RVT_2"/>
</dbReference>
<dbReference type="EMBL" id="BQNB010012336">
    <property type="protein sequence ID" value="GJT02270.1"/>
    <property type="molecule type" value="Genomic_DNA"/>
</dbReference>
<evidence type="ECO:0000256" key="1">
    <source>
        <dbReference type="ARBA" id="ARBA00022750"/>
    </source>
</evidence>
<dbReference type="Pfam" id="PF13976">
    <property type="entry name" value="gag_pre-integrs"/>
    <property type="match status" value="1"/>
</dbReference>
<feature type="compositionally biased region" description="Basic and acidic residues" evidence="2">
    <location>
        <begin position="570"/>
        <end position="585"/>
    </location>
</feature>
<feature type="region of interest" description="Disordered" evidence="2">
    <location>
        <begin position="537"/>
        <end position="598"/>
    </location>
</feature>
<feature type="compositionally biased region" description="Basic and acidic residues" evidence="2">
    <location>
        <begin position="138"/>
        <end position="150"/>
    </location>
</feature>
<evidence type="ECO:0000256" key="2">
    <source>
        <dbReference type="SAM" id="MobiDB-lite"/>
    </source>
</evidence>
<feature type="domain" description="GAG-pre-integrase" evidence="4">
    <location>
        <begin position="378"/>
        <end position="451"/>
    </location>
</feature>
<dbReference type="SUPFAM" id="SSF56672">
    <property type="entry name" value="DNA/RNA polymerases"/>
    <property type="match status" value="1"/>
</dbReference>
<sequence>MALRNQEYKNRENTRSVSVETTTSKALISCDGIGDYDWSDQAEEGPTNFALMAYSSTSSNSKVSTDSNCSSSCLENFKILKEQNEQLLKYLRTSKINAITYKTGNFMPLKHDLSLSGLEEFVNEPIVSEPTFKKPVVETSKAKSSADKPKVGRKNNGAPIFKDWVSDNEEEDVPQAKKEKKTAKSSFAKIKFVKSKEQVKIPRKTTVKQAHSTVRRPINNKTATKNSNFNKRVNIVSGKNVNTTRPKAVVNAVRPKAVLNAVKGNQDQGVIDNGCSRHMTGNMSYLTDFEEIDKGYVTFRGNPKIGKITGRGTIKTGNLDFENVYFVRELQFNLFSVSQMCDKKNSVLFNDTECIVLSPNFKLTDESHVLLKVPRKNNMYSVDLKNIVPKGGLTCLFAKATSNESKLWHRRLGHINFKTMNKLVKGNLVRGLPSKLFENDQTCVACQKGKQHRASCKSKTVFFLATKNETSGIPKSFITGVENLIDQRVRVIRCDNETEFKNKEMNQFCERKENGPNWLFDIDALTKSMNYKPVIARNQSNGNAGKKACDDAGKAKMETSSPDAGFKPLGDNEKKVTEEPRKEGGDPINDVGAKTSIKLPDDLNMPELEDIVYSDDAEDVGAEADMNNLNSFMPVSPIPTTRIHKDHPVEQIIRDLNSAPQTRRMTKNLKEHGLFSYVQKRTNHKDFQKNVFACFLSQEEPKKMDIKSAFLYGKIEEEVYVCQQPGFKDPDFPDRVYKVEKALYGLHQALRAWYETLSTYLLDNGFQRRKIDKTMFIKKGKGNILLVQVYVDDIIFGSIKKSLCTEFEKMMHKNFQMSSMGELTFFLGLQVKQKEDGIFISQDNYVIEISKKFGFTDVKTASTSMETQKPLLKDEDGEKVDVHLYISMIGSLMYLTSSRPDIIYLKCQPKLGLWYPKDSPFDLVAYTDSDYAGASLDRKSTTGGCQFLGCRLISWQYKNQTVVANSITEAECVAASS</sequence>